<dbReference type="PANTHER" id="PTHR46577">
    <property type="entry name" value="HTH-TYPE TRANSCRIPTIONAL REGULATORY PROTEIN GABR"/>
    <property type="match status" value="1"/>
</dbReference>
<comment type="caution">
    <text evidence="9">The sequence shown here is derived from an EMBL/GenBank/DDBJ whole genome shotgun (WGS) entry which is preliminary data.</text>
</comment>
<dbReference type="EMBL" id="SSXO01000001">
    <property type="protein sequence ID" value="TII01306.1"/>
    <property type="molecule type" value="Genomic_DNA"/>
</dbReference>
<dbReference type="Gene3D" id="3.40.640.10">
    <property type="entry name" value="Type I PLP-dependent aspartate aminotransferase-like (Major domain)"/>
    <property type="match status" value="1"/>
</dbReference>
<dbReference type="SUPFAM" id="SSF53383">
    <property type="entry name" value="PLP-dependent transferases"/>
    <property type="match status" value="1"/>
</dbReference>
<keyword evidence="2 9" id="KW-0032">Aminotransferase</keyword>
<reference evidence="9 10" key="1">
    <citation type="submission" date="2019-04" db="EMBL/GenBank/DDBJ databases">
        <title>Genome analysis of Streptococcus suis strain WUSS424.</title>
        <authorList>
            <person name="Chen H."/>
            <person name="Gao X."/>
            <person name="Wu Z."/>
        </authorList>
    </citation>
    <scope>NUCLEOTIDE SEQUENCE [LARGE SCALE GENOMIC DNA]</scope>
    <source>
        <strain evidence="9 10">WUSS424</strain>
    </source>
</reference>
<dbReference type="CDD" id="cd00609">
    <property type="entry name" value="AAT_like"/>
    <property type="match status" value="1"/>
</dbReference>
<dbReference type="InterPro" id="IPR015421">
    <property type="entry name" value="PyrdxlP-dep_Trfase_major"/>
</dbReference>
<dbReference type="GO" id="GO:0008483">
    <property type="term" value="F:transaminase activity"/>
    <property type="evidence" value="ECO:0007669"/>
    <property type="project" value="UniProtKB-KW"/>
</dbReference>
<dbReference type="InterPro" id="IPR036388">
    <property type="entry name" value="WH-like_DNA-bd_sf"/>
</dbReference>
<dbReference type="InterPro" id="IPR015424">
    <property type="entry name" value="PyrdxlP-dep_Trfase"/>
</dbReference>
<keyword evidence="4" id="KW-0805">Transcription regulation</keyword>
<gene>
    <name evidence="9" type="ORF">FAJ39_00195</name>
    <name evidence="8" type="ORF">FAJ39_04395</name>
</gene>
<evidence type="ECO:0000256" key="6">
    <source>
        <dbReference type="ARBA" id="ARBA00023163"/>
    </source>
</evidence>
<dbReference type="EMBL" id="SSXO01000002">
    <property type="protein sequence ID" value="TII00477.1"/>
    <property type="molecule type" value="Genomic_DNA"/>
</dbReference>
<evidence type="ECO:0000313" key="9">
    <source>
        <dbReference type="EMBL" id="TII01306.1"/>
    </source>
</evidence>
<sequence>MSVYQKIVADIIEGIETHRYKRGQKLPSIRQLSKEYGCSKDTVQKAMLELKYQHRIYAVEKSGYYILEDQDFQDRTVELNPEDFQQLPYEDFRSCLTESLLGRENYLFNHYHQQEGLEELRISLQGLLADYAVYTKKDQLVITAGSQQALYILSQMNFGEGRTDILLESPTYHRMQDLVERQGLPFQTIERTFEGIDLQELEAIFQTGKIKFFYTIPRLHNPLGASYDLASLKKIVELAERYQVYLVEDDYLADFDAQKHLPLHYLDTAGRVIYIKSFTPTLFPALRLGGIALPQELLSPFLQYKSLIDYDTNLIMQKALSLYIDNGMFARNTRHLVAMGQGEENQMRKLLATSHLDLAVRFTPHVMILEIPHQHPIPVPLVEGVRCYKGKQFNYLTLQLPHNDSQAIQSFLTKLSKKES</sequence>
<dbReference type="PROSITE" id="PS50949">
    <property type="entry name" value="HTH_GNTR"/>
    <property type="match status" value="1"/>
</dbReference>
<evidence type="ECO:0000256" key="4">
    <source>
        <dbReference type="ARBA" id="ARBA00023015"/>
    </source>
</evidence>
<dbReference type="GO" id="GO:0030170">
    <property type="term" value="F:pyridoxal phosphate binding"/>
    <property type="evidence" value="ECO:0007669"/>
    <property type="project" value="InterPro"/>
</dbReference>
<accession>A0A4T2GPY3</accession>
<dbReference type="Gene3D" id="1.10.10.10">
    <property type="entry name" value="Winged helix-like DNA-binding domain superfamily/Winged helix DNA-binding domain"/>
    <property type="match status" value="1"/>
</dbReference>
<dbReference type="InterPro" id="IPR051446">
    <property type="entry name" value="HTH_trans_reg/aminotransferase"/>
</dbReference>
<dbReference type="InterPro" id="IPR000524">
    <property type="entry name" value="Tscrpt_reg_HTH_GntR"/>
</dbReference>
<evidence type="ECO:0000313" key="10">
    <source>
        <dbReference type="Proteomes" id="UP000305165"/>
    </source>
</evidence>
<evidence type="ECO:0000256" key="5">
    <source>
        <dbReference type="ARBA" id="ARBA00023125"/>
    </source>
</evidence>
<dbReference type="SMART" id="SM00345">
    <property type="entry name" value="HTH_GNTR"/>
    <property type="match status" value="1"/>
</dbReference>
<dbReference type="InterPro" id="IPR036390">
    <property type="entry name" value="WH_DNA-bd_sf"/>
</dbReference>
<dbReference type="OrthoDB" id="9802328at2"/>
<comment type="similarity">
    <text evidence="1">In the C-terminal section; belongs to the class-I pyridoxal-phosphate-dependent aminotransferase family.</text>
</comment>
<dbReference type="CDD" id="cd07377">
    <property type="entry name" value="WHTH_GntR"/>
    <property type="match status" value="1"/>
</dbReference>
<dbReference type="PANTHER" id="PTHR46577:SF1">
    <property type="entry name" value="HTH-TYPE TRANSCRIPTIONAL REGULATORY PROTEIN GABR"/>
    <property type="match status" value="1"/>
</dbReference>
<protein>
    <submittedName>
        <fullName evidence="9">PLP-dependent aminotransferase family protein</fullName>
    </submittedName>
</protein>
<dbReference type="GO" id="GO:0003700">
    <property type="term" value="F:DNA-binding transcription factor activity"/>
    <property type="evidence" value="ECO:0007669"/>
    <property type="project" value="InterPro"/>
</dbReference>
<evidence type="ECO:0000313" key="8">
    <source>
        <dbReference type="EMBL" id="TII00477.1"/>
    </source>
</evidence>
<evidence type="ECO:0000256" key="3">
    <source>
        <dbReference type="ARBA" id="ARBA00022898"/>
    </source>
</evidence>
<dbReference type="InterPro" id="IPR004839">
    <property type="entry name" value="Aminotransferase_I/II_large"/>
</dbReference>
<dbReference type="Proteomes" id="UP000305165">
    <property type="component" value="Unassembled WGS sequence"/>
</dbReference>
<proteinExistence type="inferred from homology"/>
<keyword evidence="9" id="KW-0808">Transferase</keyword>
<dbReference type="SUPFAM" id="SSF46785">
    <property type="entry name" value="Winged helix' DNA-binding domain"/>
    <property type="match status" value="1"/>
</dbReference>
<keyword evidence="6" id="KW-0804">Transcription</keyword>
<evidence type="ECO:0000256" key="1">
    <source>
        <dbReference type="ARBA" id="ARBA00005384"/>
    </source>
</evidence>
<dbReference type="GO" id="GO:0003677">
    <property type="term" value="F:DNA binding"/>
    <property type="evidence" value="ECO:0007669"/>
    <property type="project" value="UniProtKB-KW"/>
</dbReference>
<evidence type="ECO:0000259" key="7">
    <source>
        <dbReference type="PROSITE" id="PS50949"/>
    </source>
</evidence>
<evidence type="ECO:0000256" key="2">
    <source>
        <dbReference type="ARBA" id="ARBA00022576"/>
    </source>
</evidence>
<name>A0A4T2GPY3_STRSU</name>
<organism evidence="9 10">
    <name type="scientific">Streptococcus suis</name>
    <dbReference type="NCBI Taxonomy" id="1307"/>
    <lineage>
        <taxon>Bacteria</taxon>
        <taxon>Bacillati</taxon>
        <taxon>Bacillota</taxon>
        <taxon>Bacilli</taxon>
        <taxon>Lactobacillales</taxon>
        <taxon>Streptococcaceae</taxon>
        <taxon>Streptococcus</taxon>
    </lineage>
</organism>
<dbReference type="AlphaFoldDB" id="A0A4T2GPY3"/>
<keyword evidence="3" id="KW-0663">Pyridoxal phosphate</keyword>
<dbReference type="Pfam" id="PF00155">
    <property type="entry name" value="Aminotran_1_2"/>
    <property type="match status" value="1"/>
</dbReference>
<feature type="domain" description="HTH gntR-type" evidence="7">
    <location>
        <begin position="1"/>
        <end position="69"/>
    </location>
</feature>
<dbReference type="Pfam" id="PF00392">
    <property type="entry name" value="GntR"/>
    <property type="match status" value="1"/>
</dbReference>
<keyword evidence="5" id="KW-0238">DNA-binding</keyword>